<evidence type="ECO:0000313" key="2">
    <source>
        <dbReference type="EMBL" id="PXF49695.1"/>
    </source>
</evidence>
<dbReference type="AlphaFoldDB" id="A0A2V3J5L2"/>
<proteinExistence type="predicted"/>
<dbReference type="PANTHER" id="PTHR15615:SF108">
    <property type="entry name" value="PROTEIN CNPPD1"/>
    <property type="match status" value="1"/>
</dbReference>
<feature type="region of interest" description="Disordered" evidence="1">
    <location>
        <begin position="97"/>
        <end position="138"/>
    </location>
</feature>
<gene>
    <name evidence="2" type="ORF">BWQ96_00573</name>
</gene>
<dbReference type="PANTHER" id="PTHR15615">
    <property type="match status" value="1"/>
</dbReference>
<dbReference type="CDD" id="cd20558">
    <property type="entry name" value="CYCLIN_ScPCL7-like"/>
    <property type="match status" value="1"/>
</dbReference>
<dbReference type="InterPro" id="IPR036915">
    <property type="entry name" value="Cyclin-like_sf"/>
</dbReference>
<feature type="compositionally biased region" description="Gly residues" evidence="1">
    <location>
        <begin position="469"/>
        <end position="479"/>
    </location>
</feature>
<dbReference type="Pfam" id="PF08613">
    <property type="entry name" value="Cyclin"/>
    <property type="match status" value="1"/>
</dbReference>
<dbReference type="GO" id="GO:0019901">
    <property type="term" value="F:protein kinase binding"/>
    <property type="evidence" value="ECO:0007669"/>
    <property type="project" value="InterPro"/>
</dbReference>
<dbReference type="SUPFAM" id="SSF47954">
    <property type="entry name" value="Cyclin-like"/>
    <property type="match status" value="1"/>
</dbReference>
<name>A0A2V3J5L2_9FLOR</name>
<feature type="region of interest" description="Disordered" evidence="1">
    <location>
        <begin position="457"/>
        <end position="479"/>
    </location>
</feature>
<protein>
    <submittedName>
        <fullName evidence="2">Cyclin-U4-1</fullName>
    </submittedName>
</protein>
<feature type="compositionally biased region" description="Polar residues" evidence="1">
    <location>
        <begin position="64"/>
        <end position="75"/>
    </location>
</feature>
<dbReference type="Proteomes" id="UP000247409">
    <property type="component" value="Unassembled WGS sequence"/>
</dbReference>
<sequence length="512" mass="56232">MDYNNQPDSYSRQPTSCIRYPYNDRQLPSQDPPPPPPPAHHQVVPRPPAPHRVFHYPHHVAAPNLSNHHTHANQPAQPPLIRAAPNETPFIIYPQASQGNRIPAPPPAPPPPPPPSSGAFAFPEPSLVGLSRPHNEPMNHARAVAPSQLGANVIPYAAQMQVMPKVNMHSHVSYPQPTAHAPQMGMVRPPAVKAARNAHTAHIGRFLGSMSKEQFIENAARDLDGRANRNEGKFALPVYSEPESVFFSVVKPEIPTKEYLKRLVTYTHCSPAAFVVMLIYLERVARNEARLIVTMFNMHRLLITALTLACKNLDDQCFANAHYAKVGGIPTVREMNRLELQLLKYLDRRLFVTEEDYKAKLKELTGMQDRTGGYDGNGHGTVKGGVEVGFRNSPVRIANQMFMHGGSGGNGMKMNERKGMMEDKGNMRRGKCEVMTDNGYYSEMNCGVGQCETTRTTHGRVSEAHRGGRASGVGGVGTNGMYGGMQVQRGVVRRRGGGGGGTEGMDVCRKAM</sequence>
<feature type="compositionally biased region" description="Pro residues" evidence="1">
    <location>
        <begin position="103"/>
        <end position="116"/>
    </location>
</feature>
<evidence type="ECO:0000313" key="3">
    <source>
        <dbReference type="Proteomes" id="UP000247409"/>
    </source>
</evidence>
<organism evidence="2 3">
    <name type="scientific">Gracilariopsis chorda</name>
    <dbReference type="NCBI Taxonomy" id="448386"/>
    <lineage>
        <taxon>Eukaryota</taxon>
        <taxon>Rhodophyta</taxon>
        <taxon>Florideophyceae</taxon>
        <taxon>Rhodymeniophycidae</taxon>
        <taxon>Gracilariales</taxon>
        <taxon>Gracilariaceae</taxon>
        <taxon>Gracilariopsis</taxon>
    </lineage>
</organism>
<feature type="region of interest" description="Disordered" evidence="1">
    <location>
        <begin position="63"/>
        <end position="82"/>
    </location>
</feature>
<dbReference type="EMBL" id="NBIV01000003">
    <property type="protein sequence ID" value="PXF49695.1"/>
    <property type="molecule type" value="Genomic_DNA"/>
</dbReference>
<reference evidence="2 3" key="1">
    <citation type="journal article" date="2018" name="Mol. Biol. Evol.">
        <title>Analysis of the draft genome of the red seaweed Gracilariopsis chorda provides insights into genome size evolution in Rhodophyta.</title>
        <authorList>
            <person name="Lee J."/>
            <person name="Yang E.C."/>
            <person name="Graf L."/>
            <person name="Yang J.H."/>
            <person name="Qiu H."/>
            <person name="Zel Zion U."/>
            <person name="Chan C.X."/>
            <person name="Stephens T.G."/>
            <person name="Weber A.P.M."/>
            <person name="Boo G.H."/>
            <person name="Boo S.M."/>
            <person name="Kim K.M."/>
            <person name="Shin Y."/>
            <person name="Jung M."/>
            <person name="Lee S.J."/>
            <person name="Yim H.S."/>
            <person name="Lee J.H."/>
            <person name="Bhattacharya D."/>
            <person name="Yoon H.S."/>
        </authorList>
    </citation>
    <scope>NUCLEOTIDE SEQUENCE [LARGE SCALE GENOMIC DNA]</scope>
    <source>
        <strain evidence="2 3">SKKU-2015</strain>
        <tissue evidence="2">Whole body</tissue>
    </source>
</reference>
<comment type="caution">
    <text evidence="2">The sequence shown here is derived from an EMBL/GenBank/DDBJ whole genome shotgun (WGS) entry which is preliminary data.</text>
</comment>
<feature type="compositionally biased region" description="Low complexity" evidence="1">
    <location>
        <begin position="117"/>
        <end position="126"/>
    </location>
</feature>
<dbReference type="InterPro" id="IPR013922">
    <property type="entry name" value="Cyclin_PHO80-like"/>
</dbReference>
<dbReference type="Gene3D" id="1.10.472.10">
    <property type="entry name" value="Cyclin-like"/>
    <property type="match status" value="1"/>
</dbReference>
<evidence type="ECO:0000256" key="1">
    <source>
        <dbReference type="SAM" id="MobiDB-lite"/>
    </source>
</evidence>
<keyword evidence="3" id="KW-1185">Reference proteome</keyword>
<feature type="compositionally biased region" description="Polar residues" evidence="1">
    <location>
        <begin position="1"/>
        <end position="16"/>
    </location>
</feature>
<accession>A0A2V3J5L2</accession>
<feature type="compositionally biased region" description="Pro residues" evidence="1">
    <location>
        <begin position="30"/>
        <end position="50"/>
    </location>
</feature>
<dbReference type="OrthoDB" id="5671at2759"/>
<dbReference type="STRING" id="448386.A0A2V3J5L2"/>
<feature type="region of interest" description="Disordered" evidence="1">
    <location>
        <begin position="1"/>
        <end position="54"/>
    </location>
</feature>